<protein>
    <submittedName>
        <fullName evidence="1">Uncharacterized protein</fullName>
    </submittedName>
</protein>
<dbReference type="PROSITE" id="PS51257">
    <property type="entry name" value="PROKAR_LIPOPROTEIN"/>
    <property type="match status" value="1"/>
</dbReference>
<proteinExistence type="predicted"/>
<dbReference type="EMBL" id="GBXM01049706">
    <property type="protein sequence ID" value="JAH58871.1"/>
    <property type="molecule type" value="Transcribed_RNA"/>
</dbReference>
<dbReference type="AlphaFoldDB" id="A0A0E9TZB2"/>
<organism evidence="1">
    <name type="scientific">Anguilla anguilla</name>
    <name type="common">European freshwater eel</name>
    <name type="synonym">Muraena anguilla</name>
    <dbReference type="NCBI Taxonomy" id="7936"/>
    <lineage>
        <taxon>Eukaryota</taxon>
        <taxon>Metazoa</taxon>
        <taxon>Chordata</taxon>
        <taxon>Craniata</taxon>
        <taxon>Vertebrata</taxon>
        <taxon>Euteleostomi</taxon>
        <taxon>Actinopterygii</taxon>
        <taxon>Neopterygii</taxon>
        <taxon>Teleostei</taxon>
        <taxon>Anguilliformes</taxon>
        <taxon>Anguillidae</taxon>
        <taxon>Anguilla</taxon>
    </lineage>
</organism>
<name>A0A0E9TZB2_ANGAN</name>
<sequence length="74" mass="8220">MTLHLRGSEHASCPLLMPASNCFSSSCPQVSPSTFSTCCPNTQKRTCPQSFFSRLYNIGICTVFNNKIIIFQII</sequence>
<reference evidence="1" key="1">
    <citation type="submission" date="2014-11" db="EMBL/GenBank/DDBJ databases">
        <authorList>
            <person name="Amaro Gonzalez C."/>
        </authorList>
    </citation>
    <scope>NUCLEOTIDE SEQUENCE</scope>
</reference>
<reference evidence="1" key="2">
    <citation type="journal article" date="2015" name="Fish Shellfish Immunol.">
        <title>Early steps in the European eel (Anguilla anguilla)-Vibrio vulnificus interaction in the gills: Role of the RtxA13 toxin.</title>
        <authorList>
            <person name="Callol A."/>
            <person name="Pajuelo D."/>
            <person name="Ebbesson L."/>
            <person name="Teles M."/>
            <person name="MacKenzie S."/>
            <person name="Amaro C."/>
        </authorList>
    </citation>
    <scope>NUCLEOTIDE SEQUENCE</scope>
</reference>
<evidence type="ECO:0000313" key="1">
    <source>
        <dbReference type="EMBL" id="JAH58871.1"/>
    </source>
</evidence>
<accession>A0A0E9TZB2</accession>